<feature type="domain" description="T2SS protein K second SAM-like" evidence="13">
    <location>
        <begin position="232"/>
        <end position="281"/>
    </location>
</feature>
<keyword evidence="5 10" id="KW-0997">Cell inner membrane</keyword>
<dbReference type="SUPFAM" id="SSF54523">
    <property type="entry name" value="Pili subunits"/>
    <property type="match status" value="1"/>
</dbReference>
<evidence type="ECO:0000259" key="13">
    <source>
        <dbReference type="Pfam" id="PF03934"/>
    </source>
</evidence>
<feature type="domain" description="T2SS protein K first SAM-like" evidence="14">
    <location>
        <begin position="130"/>
        <end position="228"/>
    </location>
</feature>
<sequence>MRTARIGPSCASAVLETSRAKCRHAREQRGMAVVSALIVVAIVAALTSGLFLRQTSAIRQIENEQARIQARWLLLGGIDWSRLILRDNARVESTVRRDQLWATPVQDTRIDGEQTGEDAVFAGNIQDEQGKYNLYNLAKQGIVDEAQVEVLSRLLDMLGLPNTLARQMATHMALTQSRKVSADQASADETNSGARAPQSRCIDDMAALLRVDDRALQTLRRTLTVLPEATEVNVNTAEPEVIAAIVTGLTLAQARSITGERDRGAWFNNSADFTNRLSSYGDALEIPPVTTGSNWFVANGTVAYLRSRVSMQALLNMSADSTPKTVWIRETP</sequence>
<evidence type="ECO:0000256" key="7">
    <source>
        <dbReference type="ARBA" id="ARBA00022927"/>
    </source>
</evidence>
<organism evidence="15 16">
    <name type="scientific">Bordetella genomosp. 4</name>
    <dbReference type="NCBI Taxonomy" id="463044"/>
    <lineage>
        <taxon>Bacteria</taxon>
        <taxon>Pseudomonadati</taxon>
        <taxon>Pseudomonadota</taxon>
        <taxon>Betaproteobacteria</taxon>
        <taxon>Burkholderiales</taxon>
        <taxon>Alcaligenaceae</taxon>
        <taxon>Bordetella</taxon>
    </lineage>
</organism>
<dbReference type="InterPro" id="IPR045584">
    <property type="entry name" value="Pilin-like"/>
</dbReference>
<evidence type="ECO:0000313" key="16">
    <source>
        <dbReference type="Proteomes" id="UP000216885"/>
    </source>
</evidence>
<keyword evidence="7" id="KW-0653">Protein transport</keyword>
<dbReference type="PANTHER" id="PTHR38831">
    <property type="entry name" value="TYPE II SECRETION SYSTEM PROTEIN K"/>
    <property type="match status" value="1"/>
</dbReference>
<keyword evidence="8 12" id="KW-1133">Transmembrane helix</keyword>
<dbReference type="GO" id="GO:0009306">
    <property type="term" value="P:protein secretion"/>
    <property type="evidence" value="ECO:0007669"/>
    <property type="project" value="InterPro"/>
</dbReference>
<feature type="region of interest" description="Disordered" evidence="11">
    <location>
        <begin position="177"/>
        <end position="197"/>
    </location>
</feature>
<dbReference type="InterPro" id="IPR005628">
    <property type="entry name" value="GspK"/>
</dbReference>
<comment type="similarity">
    <text evidence="2 10">Belongs to the GSP K family.</text>
</comment>
<evidence type="ECO:0000256" key="9">
    <source>
        <dbReference type="ARBA" id="ARBA00023136"/>
    </source>
</evidence>
<proteinExistence type="inferred from homology"/>
<accession>A0A261U1Q6</accession>
<dbReference type="InterPro" id="IPR038072">
    <property type="entry name" value="GspK_central_sf"/>
</dbReference>
<keyword evidence="3 10" id="KW-0813">Transport</keyword>
<evidence type="ECO:0000256" key="2">
    <source>
        <dbReference type="ARBA" id="ARBA00007246"/>
    </source>
</evidence>
<dbReference type="NCBIfam" id="NF037980">
    <property type="entry name" value="T2SS_GspK"/>
    <property type="match status" value="1"/>
</dbReference>
<dbReference type="InterPro" id="IPR049179">
    <property type="entry name" value="T2SSK_SAM-like_2nd"/>
</dbReference>
<evidence type="ECO:0000256" key="6">
    <source>
        <dbReference type="ARBA" id="ARBA00022692"/>
    </source>
</evidence>
<evidence type="ECO:0000256" key="1">
    <source>
        <dbReference type="ARBA" id="ARBA00004533"/>
    </source>
</evidence>
<evidence type="ECO:0000256" key="3">
    <source>
        <dbReference type="ARBA" id="ARBA00022448"/>
    </source>
</evidence>
<dbReference type="Proteomes" id="UP000216885">
    <property type="component" value="Unassembled WGS sequence"/>
</dbReference>
<dbReference type="Gene3D" id="1.10.40.60">
    <property type="entry name" value="EpsJ-like"/>
    <property type="match status" value="2"/>
</dbReference>
<dbReference type="EMBL" id="NEVQ01000013">
    <property type="protein sequence ID" value="OZI55894.1"/>
    <property type="molecule type" value="Genomic_DNA"/>
</dbReference>
<evidence type="ECO:0000256" key="11">
    <source>
        <dbReference type="SAM" id="MobiDB-lite"/>
    </source>
</evidence>
<comment type="subcellular location">
    <subcellularLocation>
        <location evidence="1 10">Cell inner membrane</location>
    </subcellularLocation>
</comment>
<dbReference type="SUPFAM" id="SSF158544">
    <property type="entry name" value="GspK insert domain-like"/>
    <property type="match status" value="1"/>
</dbReference>
<evidence type="ECO:0000313" key="15">
    <source>
        <dbReference type="EMBL" id="OZI55894.1"/>
    </source>
</evidence>
<dbReference type="Pfam" id="PF21687">
    <property type="entry name" value="T2SSK_1st"/>
    <property type="match status" value="1"/>
</dbReference>
<dbReference type="GO" id="GO:0005886">
    <property type="term" value="C:plasma membrane"/>
    <property type="evidence" value="ECO:0007669"/>
    <property type="project" value="UniProtKB-SubCell"/>
</dbReference>
<evidence type="ECO:0000256" key="12">
    <source>
        <dbReference type="SAM" id="Phobius"/>
    </source>
</evidence>
<keyword evidence="4 10" id="KW-1003">Cell membrane</keyword>
<keyword evidence="16" id="KW-1185">Reference proteome</keyword>
<evidence type="ECO:0000259" key="14">
    <source>
        <dbReference type="Pfam" id="PF21687"/>
    </source>
</evidence>
<evidence type="ECO:0000256" key="10">
    <source>
        <dbReference type="PIRNR" id="PIRNR002786"/>
    </source>
</evidence>
<gene>
    <name evidence="15" type="ORF">CAL20_10520</name>
</gene>
<feature type="compositionally biased region" description="Polar residues" evidence="11">
    <location>
        <begin position="177"/>
        <end position="193"/>
    </location>
</feature>
<evidence type="ECO:0000256" key="4">
    <source>
        <dbReference type="ARBA" id="ARBA00022475"/>
    </source>
</evidence>
<evidence type="ECO:0000256" key="5">
    <source>
        <dbReference type="ARBA" id="ARBA00022519"/>
    </source>
</evidence>
<comment type="caution">
    <text evidence="15">The sequence shown here is derived from an EMBL/GenBank/DDBJ whole genome shotgun (WGS) entry which is preliminary data.</text>
</comment>
<dbReference type="InterPro" id="IPR049031">
    <property type="entry name" value="T2SSK_SAM-like_1st"/>
</dbReference>
<protein>
    <recommendedName>
        <fullName evidence="10">Type II secretion system protein K</fullName>
    </recommendedName>
</protein>
<evidence type="ECO:0000256" key="8">
    <source>
        <dbReference type="ARBA" id="ARBA00022989"/>
    </source>
</evidence>
<dbReference type="AlphaFoldDB" id="A0A261U1Q6"/>
<dbReference type="PANTHER" id="PTHR38831:SF1">
    <property type="entry name" value="TYPE II SECRETION SYSTEM PROTEIN K-RELATED"/>
    <property type="match status" value="1"/>
</dbReference>
<name>A0A261U1Q6_9BORD</name>
<keyword evidence="9 10" id="KW-0472">Membrane</keyword>
<keyword evidence="6 12" id="KW-0812">Transmembrane</keyword>
<feature type="transmembrane region" description="Helical" evidence="12">
    <location>
        <begin position="31"/>
        <end position="52"/>
    </location>
</feature>
<dbReference type="Pfam" id="PF03934">
    <property type="entry name" value="T2SSK"/>
    <property type="match status" value="1"/>
</dbReference>
<reference evidence="15 16" key="1">
    <citation type="submission" date="2017-05" db="EMBL/GenBank/DDBJ databases">
        <title>Complete and WGS of Bordetella genogroups.</title>
        <authorList>
            <person name="Spilker T."/>
            <person name="LiPuma J."/>
        </authorList>
    </citation>
    <scope>NUCLEOTIDE SEQUENCE [LARGE SCALE GENOMIC DNA]</scope>
    <source>
        <strain evidence="15 16">AU9919</strain>
    </source>
</reference>
<dbReference type="Gene3D" id="3.30.1300.30">
    <property type="entry name" value="GSPII I/J protein-like"/>
    <property type="match status" value="1"/>
</dbReference>
<dbReference type="PIRSF" id="PIRSF002786">
    <property type="entry name" value="XcpX"/>
    <property type="match status" value="1"/>
</dbReference>